<protein>
    <recommendedName>
        <fullName evidence="2">Phosphatidic acid phosphatase type 2/haloperoxidase domain-containing protein</fullName>
    </recommendedName>
</protein>
<keyword evidence="1" id="KW-0812">Transmembrane</keyword>
<feature type="domain" description="Phosphatidic acid phosphatase type 2/haloperoxidase" evidence="2">
    <location>
        <begin position="90"/>
        <end position="196"/>
    </location>
</feature>
<organism evidence="3 4">
    <name type="scientific">Cellulomonas cellasea DSM 20118</name>
    <dbReference type="NCBI Taxonomy" id="1408250"/>
    <lineage>
        <taxon>Bacteria</taxon>
        <taxon>Bacillati</taxon>
        <taxon>Actinomycetota</taxon>
        <taxon>Actinomycetes</taxon>
        <taxon>Micrococcales</taxon>
        <taxon>Cellulomonadaceae</taxon>
        <taxon>Cellulomonas</taxon>
    </lineage>
</organism>
<feature type="transmembrane region" description="Helical" evidence="1">
    <location>
        <begin position="12"/>
        <end position="31"/>
    </location>
</feature>
<dbReference type="Gene3D" id="1.20.144.10">
    <property type="entry name" value="Phosphatidic acid phosphatase type 2/haloperoxidase"/>
    <property type="match status" value="1"/>
</dbReference>
<dbReference type="Pfam" id="PF01569">
    <property type="entry name" value="PAP2"/>
    <property type="match status" value="1"/>
</dbReference>
<feature type="transmembrane region" description="Helical" evidence="1">
    <location>
        <begin position="128"/>
        <end position="147"/>
    </location>
</feature>
<proteinExistence type="predicted"/>
<comment type="caution">
    <text evidence="3">The sequence shown here is derived from an EMBL/GenBank/DDBJ whole genome shotgun (WGS) entry which is preliminary data.</text>
</comment>
<dbReference type="InterPro" id="IPR000326">
    <property type="entry name" value="PAP2/HPO"/>
</dbReference>
<dbReference type="InterPro" id="IPR036938">
    <property type="entry name" value="PAP2/HPO_sf"/>
</dbReference>
<dbReference type="STRING" id="1408250.Q760_18035"/>
<accession>A0A0A0B675</accession>
<name>A0A0A0B675_9CELL</name>
<feature type="transmembrane region" description="Helical" evidence="1">
    <location>
        <begin position="181"/>
        <end position="200"/>
    </location>
</feature>
<reference evidence="3 4" key="1">
    <citation type="submission" date="2013-10" db="EMBL/GenBank/DDBJ databases">
        <authorList>
            <person name="Wang G."/>
            <person name="Zhuang W."/>
        </authorList>
    </citation>
    <scope>NUCLEOTIDE SEQUENCE [LARGE SCALE GENOMIC DNA]</scope>
    <source>
        <strain evidence="3 4">DSM 20118</strain>
    </source>
</reference>
<sequence>MPRGPRRSSSLPGVLVAVVALLGVVATWRVFVDTWAGQWTEEAVLRGAEYGQGALWTVAEPVLDVVSVSYIALVLVTAMLIAVFRRRWALAIQVVVLVAGSNITTQLIKRVVTDRPDLGVPGPGMNALPSGHTTAAASVSAVLVLVVPPRVRPWAAALGAGYTAATGVSTLVGQWHRPSDVMAAVLVVLFWSCVTCVLVARHPGVPGDSPRTATGEIAIARSPRSSVAGSRTGALLLGIAGIAAAVPSALSLRRTWVRAGELEARADLLTAYAGAVLGVVAVSALAFAVLLVVRHAATSRVEAP</sequence>
<feature type="transmembrane region" description="Helical" evidence="1">
    <location>
        <begin position="234"/>
        <end position="252"/>
    </location>
</feature>
<evidence type="ECO:0000313" key="4">
    <source>
        <dbReference type="Proteomes" id="UP000029833"/>
    </source>
</evidence>
<evidence type="ECO:0000259" key="2">
    <source>
        <dbReference type="SMART" id="SM00014"/>
    </source>
</evidence>
<keyword evidence="4" id="KW-1185">Reference proteome</keyword>
<feature type="transmembrane region" description="Helical" evidence="1">
    <location>
        <begin position="90"/>
        <end position="108"/>
    </location>
</feature>
<evidence type="ECO:0000256" key="1">
    <source>
        <dbReference type="SAM" id="Phobius"/>
    </source>
</evidence>
<keyword evidence="1" id="KW-1133">Transmembrane helix</keyword>
<evidence type="ECO:0000313" key="3">
    <source>
        <dbReference type="EMBL" id="KGM01677.1"/>
    </source>
</evidence>
<dbReference type="EMBL" id="AXNT01000090">
    <property type="protein sequence ID" value="KGM01677.1"/>
    <property type="molecule type" value="Genomic_DNA"/>
</dbReference>
<dbReference type="AlphaFoldDB" id="A0A0A0B675"/>
<feature type="transmembrane region" description="Helical" evidence="1">
    <location>
        <begin position="272"/>
        <end position="293"/>
    </location>
</feature>
<feature type="transmembrane region" description="Helical" evidence="1">
    <location>
        <begin position="154"/>
        <end position="175"/>
    </location>
</feature>
<dbReference type="SMART" id="SM00014">
    <property type="entry name" value="acidPPc"/>
    <property type="match status" value="1"/>
</dbReference>
<dbReference type="Proteomes" id="UP000029833">
    <property type="component" value="Unassembled WGS sequence"/>
</dbReference>
<dbReference type="SUPFAM" id="SSF48317">
    <property type="entry name" value="Acid phosphatase/Vanadium-dependent haloperoxidase"/>
    <property type="match status" value="1"/>
</dbReference>
<keyword evidence="1" id="KW-0472">Membrane</keyword>
<feature type="transmembrane region" description="Helical" evidence="1">
    <location>
        <begin position="65"/>
        <end position="83"/>
    </location>
</feature>
<gene>
    <name evidence="3" type="ORF">Q760_18035</name>
</gene>